<evidence type="ECO:0000256" key="11">
    <source>
        <dbReference type="HAMAP-Rule" id="MF_00276"/>
    </source>
</evidence>
<evidence type="ECO:0000256" key="8">
    <source>
        <dbReference type="ARBA" id="ARBA00022989"/>
    </source>
</evidence>
<comment type="function">
    <text evidence="11">Part of the high-affinity ATP-driven potassium transport (or Kdp) system, which catalyzes the hydrolysis of ATP coupled with the electrogenic transport of potassium into the cytoplasm. This subunit acts as a catalytic chaperone that increases the ATP-binding affinity of the ATP-hydrolyzing subunit KdpB by the formation of a transient KdpB/KdpC/ATP ternary complex.</text>
</comment>
<proteinExistence type="inferred from homology"/>
<sequence length="200" mass="21671">MTLRIVTIRSIIYFALMTVITGIIYPLAVTAVAKVAFPYQANGSIIRIEGRKYGAENLGQLYRSPAHLWGRQMNIDTSFTGTNGKPAAYAWPSNLSPAGEKLEGLIAERVKEIRAANPAMGERPVPVELVTSSGGGLDPHISPAAALYQVPRIAAATGLTEERVTEIIKKHTEGRFLGIMGEPRVHVLKVNLELDGILKN</sequence>
<keyword evidence="4 11" id="KW-0812">Transmembrane</keyword>
<comment type="subcellular location">
    <subcellularLocation>
        <location evidence="11">Cell membrane</location>
        <topology evidence="11">Single-pass membrane protein</topology>
    </subcellularLocation>
</comment>
<evidence type="ECO:0000313" key="12">
    <source>
        <dbReference type="EMBL" id="ANZ46406.1"/>
    </source>
</evidence>
<evidence type="ECO:0000256" key="10">
    <source>
        <dbReference type="ARBA" id="ARBA00023136"/>
    </source>
</evidence>
<dbReference type="AlphaFoldDB" id="A0A1B2I8W5"/>
<keyword evidence="1 11" id="KW-0813">Transport</keyword>
<dbReference type="EMBL" id="CP016757">
    <property type="protein sequence ID" value="ANZ46406.1"/>
    <property type="molecule type" value="Genomic_DNA"/>
</dbReference>
<comment type="subunit">
    <text evidence="11">The system is composed of three essential subunits: KdpA, KdpB and KdpC.</text>
</comment>
<keyword evidence="7 11" id="KW-0630">Potassium</keyword>
<dbReference type="GO" id="GO:0005524">
    <property type="term" value="F:ATP binding"/>
    <property type="evidence" value="ECO:0007669"/>
    <property type="project" value="UniProtKB-UniRule"/>
</dbReference>
<keyword evidence="10 11" id="KW-0472">Membrane</keyword>
<accession>A0A1B2I8W5</accession>
<dbReference type="PANTHER" id="PTHR30042:SF2">
    <property type="entry name" value="POTASSIUM-TRANSPORTING ATPASE KDPC SUBUNIT"/>
    <property type="match status" value="1"/>
</dbReference>
<feature type="transmembrane region" description="Helical" evidence="11">
    <location>
        <begin position="12"/>
        <end position="37"/>
    </location>
</feature>
<dbReference type="GO" id="GO:0008556">
    <property type="term" value="F:P-type potassium transmembrane transporter activity"/>
    <property type="evidence" value="ECO:0007669"/>
    <property type="project" value="InterPro"/>
</dbReference>
<dbReference type="PIRSF" id="PIRSF001296">
    <property type="entry name" value="K_ATPase_KdpC"/>
    <property type="match status" value="1"/>
</dbReference>
<evidence type="ECO:0000256" key="3">
    <source>
        <dbReference type="ARBA" id="ARBA00022538"/>
    </source>
</evidence>
<evidence type="ECO:0000313" key="13">
    <source>
        <dbReference type="Proteomes" id="UP000093044"/>
    </source>
</evidence>
<dbReference type="GO" id="GO:0005886">
    <property type="term" value="C:plasma membrane"/>
    <property type="evidence" value="ECO:0007669"/>
    <property type="project" value="UniProtKB-SubCell"/>
</dbReference>
<dbReference type="HAMAP" id="MF_00276">
    <property type="entry name" value="KdpC"/>
    <property type="match status" value="1"/>
</dbReference>
<evidence type="ECO:0000256" key="2">
    <source>
        <dbReference type="ARBA" id="ARBA00022475"/>
    </source>
</evidence>
<keyword evidence="8 11" id="KW-1133">Transmembrane helix</keyword>
<evidence type="ECO:0000256" key="1">
    <source>
        <dbReference type="ARBA" id="ARBA00022448"/>
    </source>
</evidence>
<evidence type="ECO:0000256" key="4">
    <source>
        <dbReference type="ARBA" id="ARBA00022692"/>
    </source>
</evidence>
<keyword evidence="2 11" id="KW-1003">Cell membrane</keyword>
<dbReference type="RefSeq" id="WP_066748480.1">
    <property type="nucleotide sequence ID" value="NZ_CP016757.1"/>
</dbReference>
<dbReference type="NCBIfam" id="TIGR00681">
    <property type="entry name" value="kdpC"/>
    <property type="match status" value="1"/>
</dbReference>
<keyword evidence="3 11" id="KW-0633">Potassium transport</keyword>
<dbReference type="PANTHER" id="PTHR30042">
    <property type="entry name" value="POTASSIUM-TRANSPORTING ATPASE C CHAIN"/>
    <property type="match status" value="1"/>
</dbReference>
<name>A0A1B2I8W5_9BACT</name>
<dbReference type="STRING" id="1197717.BED41_15640"/>
<gene>
    <name evidence="11" type="primary">kdpC</name>
    <name evidence="12" type="ORF">BED41_15640</name>
</gene>
<reference evidence="12" key="1">
    <citation type="submission" date="2016-08" db="EMBL/GenBank/DDBJ databases">
        <title>Complete genome of Cloacibacillus porcorum.</title>
        <authorList>
            <person name="Looft T."/>
            <person name="Bayles D.O."/>
            <person name="Alt D.P."/>
        </authorList>
    </citation>
    <scope>NUCLEOTIDE SEQUENCE [LARGE SCALE GENOMIC DNA]</scope>
    <source>
        <strain evidence="12">CL-84</strain>
    </source>
</reference>
<keyword evidence="9 11" id="KW-0406">Ion transport</keyword>
<evidence type="ECO:0000256" key="6">
    <source>
        <dbReference type="ARBA" id="ARBA00022840"/>
    </source>
</evidence>
<comment type="similarity">
    <text evidence="11">Belongs to the KdpC family.</text>
</comment>
<evidence type="ECO:0000256" key="7">
    <source>
        <dbReference type="ARBA" id="ARBA00022958"/>
    </source>
</evidence>
<evidence type="ECO:0000256" key="9">
    <source>
        <dbReference type="ARBA" id="ARBA00023065"/>
    </source>
</evidence>
<dbReference type="InterPro" id="IPR003820">
    <property type="entry name" value="KdpC"/>
</dbReference>
<dbReference type="GeneID" id="83059279"/>
<dbReference type="KEGG" id="cpor:BED41_15640"/>
<dbReference type="Pfam" id="PF02669">
    <property type="entry name" value="KdpC"/>
    <property type="match status" value="1"/>
</dbReference>
<organism evidence="12 13">
    <name type="scientific">Cloacibacillus porcorum</name>
    <dbReference type="NCBI Taxonomy" id="1197717"/>
    <lineage>
        <taxon>Bacteria</taxon>
        <taxon>Thermotogati</taxon>
        <taxon>Synergistota</taxon>
        <taxon>Synergistia</taxon>
        <taxon>Synergistales</taxon>
        <taxon>Synergistaceae</taxon>
        <taxon>Cloacibacillus</taxon>
    </lineage>
</organism>
<evidence type="ECO:0000256" key="5">
    <source>
        <dbReference type="ARBA" id="ARBA00022741"/>
    </source>
</evidence>
<dbReference type="Proteomes" id="UP000093044">
    <property type="component" value="Chromosome"/>
</dbReference>
<keyword evidence="13" id="KW-1185">Reference proteome</keyword>
<keyword evidence="6 11" id="KW-0067">ATP-binding</keyword>
<keyword evidence="5 11" id="KW-0547">Nucleotide-binding</keyword>
<protein>
    <recommendedName>
        <fullName evidence="11">Potassium-transporting ATPase KdpC subunit</fullName>
    </recommendedName>
    <alternativeName>
        <fullName evidence="11">ATP phosphohydrolase [potassium-transporting] C chain</fullName>
    </alternativeName>
    <alternativeName>
        <fullName evidence="11">Potassium-binding and translocating subunit C</fullName>
    </alternativeName>
    <alternativeName>
        <fullName evidence="11">Potassium-translocating ATPase C chain</fullName>
    </alternativeName>
</protein>